<dbReference type="Proteomes" id="UP001189624">
    <property type="component" value="Chromosome 1"/>
</dbReference>
<organism evidence="1 2">
    <name type="scientific">Sphenostylis stenocarpa</name>
    <dbReference type="NCBI Taxonomy" id="92480"/>
    <lineage>
        <taxon>Eukaryota</taxon>
        <taxon>Viridiplantae</taxon>
        <taxon>Streptophyta</taxon>
        <taxon>Embryophyta</taxon>
        <taxon>Tracheophyta</taxon>
        <taxon>Spermatophyta</taxon>
        <taxon>Magnoliopsida</taxon>
        <taxon>eudicotyledons</taxon>
        <taxon>Gunneridae</taxon>
        <taxon>Pentapetalae</taxon>
        <taxon>rosids</taxon>
        <taxon>fabids</taxon>
        <taxon>Fabales</taxon>
        <taxon>Fabaceae</taxon>
        <taxon>Papilionoideae</taxon>
        <taxon>50 kb inversion clade</taxon>
        <taxon>NPAAA clade</taxon>
        <taxon>indigoferoid/millettioid clade</taxon>
        <taxon>Phaseoleae</taxon>
        <taxon>Sphenostylis</taxon>
    </lineage>
</organism>
<dbReference type="AlphaFoldDB" id="A0AA86RQX0"/>
<keyword evidence="2" id="KW-1185">Reference proteome</keyword>
<dbReference type="Gramene" id="rna-AYBTSS11_LOCUS3169">
    <property type="protein sequence ID" value="CAJ1901075.1"/>
    <property type="gene ID" value="gene-AYBTSS11_LOCUS3169"/>
</dbReference>
<evidence type="ECO:0000313" key="2">
    <source>
        <dbReference type="Proteomes" id="UP001189624"/>
    </source>
</evidence>
<sequence>MAMANEQIANLCYASLHLIPSRPYRSPLAAEYLQYVNGLRPISSPYDINEADAFPHVFHAFVAANVVGSLGLVSDYGEEEGFVVHVVHVACAGGGGVADDNIWWKMKWGWI</sequence>
<evidence type="ECO:0000313" key="1">
    <source>
        <dbReference type="EMBL" id="CAJ1901075.1"/>
    </source>
</evidence>
<reference evidence="1" key="1">
    <citation type="submission" date="2023-10" db="EMBL/GenBank/DDBJ databases">
        <authorList>
            <person name="Domelevo Entfellner J.-B."/>
        </authorList>
    </citation>
    <scope>NUCLEOTIDE SEQUENCE</scope>
</reference>
<dbReference type="EMBL" id="OY731398">
    <property type="protein sequence ID" value="CAJ1901075.1"/>
    <property type="molecule type" value="Genomic_DNA"/>
</dbReference>
<gene>
    <name evidence="1" type="ORF">AYBTSS11_LOCUS3169</name>
</gene>
<accession>A0AA86RQX0</accession>
<proteinExistence type="predicted"/>
<name>A0AA86RQX0_9FABA</name>
<protein>
    <submittedName>
        <fullName evidence="1">Uncharacterized protein</fullName>
    </submittedName>
</protein>